<dbReference type="InterPro" id="IPR001498">
    <property type="entry name" value="Impact_N"/>
</dbReference>
<name>A0AAJ1UZ92_9MOLU</name>
<evidence type="ECO:0000259" key="2">
    <source>
        <dbReference type="Pfam" id="PF01205"/>
    </source>
</evidence>
<comment type="caution">
    <text evidence="3">The sequence shown here is derived from an EMBL/GenBank/DDBJ whole genome shotgun (WGS) entry which is preliminary data.</text>
</comment>
<dbReference type="EMBL" id="JASDDP010000003">
    <property type="protein sequence ID" value="MDJ1645493.1"/>
    <property type="molecule type" value="Genomic_DNA"/>
</dbReference>
<feature type="domain" description="Impact N-terminal" evidence="2">
    <location>
        <begin position="12"/>
        <end position="116"/>
    </location>
</feature>
<dbReference type="PANTHER" id="PTHR16301:SF20">
    <property type="entry name" value="IMPACT FAMILY MEMBER YIGZ"/>
    <property type="match status" value="1"/>
</dbReference>
<dbReference type="Pfam" id="PF01205">
    <property type="entry name" value="Impact_N"/>
    <property type="match status" value="1"/>
</dbReference>
<dbReference type="SUPFAM" id="SSF54211">
    <property type="entry name" value="Ribosomal protein S5 domain 2-like"/>
    <property type="match status" value="1"/>
</dbReference>
<dbReference type="RefSeq" id="WP_283823665.1">
    <property type="nucleotide sequence ID" value="NZ_JASDAY010000022.1"/>
</dbReference>
<dbReference type="InterPro" id="IPR023582">
    <property type="entry name" value="Impact"/>
</dbReference>
<dbReference type="GO" id="GO:0005737">
    <property type="term" value="C:cytoplasm"/>
    <property type="evidence" value="ECO:0007669"/>
    <property type="project" value="TreeGrafter"/>
</dbReference>
<dbReference type="AlphaFoldDB" id="A0AAJ1UZ92"/>
<keyword evidence="4" id="KW-1185">Reference proteome</keyword>
<dbReference type="InterPro" id="IPR036956">
    <property type="entry name" value="Impact_N_sf"/>
</dbReference>
<dbReference type="GO" id="GO:0006446">
    <property type="term" value="P:regulation of translational initiation"/>
    <property type="evidence" value="ECO:0007669"/>
    <property type="project" value="TreeGrafter"/>
</dbReference>
<evidence type="ECO:0000256" key="1">
    <source>
        <dbReference type="ARBA" id="ARBA00007665"/>
    </source>
</evidence>
<evidence type="ECO:0000313" key="4">
    <source>
        <dbReference type="Proteomes" id="UP001224428"/>
    </source>
</evidence>
<gene>
    <name evidence="3" type="ORF">QLQ80_00095</name>
</gene>
<reference evidence="3" key="1">
    <citation type="submission" date="2023-05" db="EMBL/GenBank/DDBJ databases">
        <title>Mycoplasma phocimorsus sp. nov., isolated from Scandinavian patients with seal finger or septic arthritis after contact with seals.</title>
        <authorList>
            <person name="Skafte-Holm A."/>
            <person name="Pedersen T.R."/>
            <person name="Froelund M."/>
            <person name="Stegger M."/>
            <person name="Qvortrup K."/>
            <person name="Michaels D.L."/>
            <person name="Brown D.R."/>
            <person name="Jensen J.S."/>
        </authorList>
    </citation>
    <scope>NUCLEOTIDE SEQUENCE</scope>
    <source>
        <strain evidence="3">M5725</strain>
    </source>
</reference>
<protein>
    <submittedName>
        <fullName evidence="3">YigZ family protein</fullName>
    </submittedName>
</protein>
<dbReference type="InterPro" id="IPR020568">
    <property type="entry name" value="Ribosomal_Su5_D2-typ_SF"/>
</dbReference>
<sequence length="118" mass="13876">MNYIAYDEYIEKKSKFIGLKYIIKSKDNVEYIIKKLWEEHKKARHIVYAYIIGNEQNYTGSYNEDREPNGTAAKPMYNLLLKKKMFNTLVVVVRYFGGTKLGAGKLLRAYIKAYKSFI</sequence>
<dbReference type="PANTHER" id="PTHR16301">
    <property type="entry name" value="IMPACT-RELATED"/>
    <property type="match status" value="1"/>
</dbReference>
<comment type="similarity">
    <text evidence="1">Belongs to the IMPACT family.</text>
</comment>
<proteinExistence type="inferred from homology"/>
<dbReference type="Gene3D" id="3.30.230.30">
    <property type="entry name" value="Impact, N-terminal domain"/>
    <property type="match status" value="1"/>
</dbReference>
<dbReference type="Proteomes" id="UP001224428">
    <property type="component" value="Unassembled WGS sequence"/>
</dbReference>
<evidence type="ECO:0000313" key="3">
    <source>
        <dbReference type="EMBL" id="MDJ1645493.1"/>
    </source>
</evidence>
<accession>A0AAJ1UZ92</accession>
<organism evidence="3 4">
    <name type="scientific">Mycoplasma phocimorsus</name>
    <dbReference type="NCBI Taxonomy" id="3045839"/>
    <lineage>
        <taxon>Bacteria</taxon>
        <taxon>Bacillati</taxon>
        <taxon>Mycoplasmatota</taxon>
        <taxon>Mollicutes</taxon>
        <taxon>Mycoplasmataceae</taxon>
        <taxon>Mycoplasma</taxon>
    </lineage>
</organism>